<organism evidence="2 3">
    <name type="scientific">Caballeronia glebae</name>
    <dbReference type="NCBI Taxonomy" id="1777143"/>
    <lineage>
        <taxon>Bacteria</taxon>
        <taxon>Pseudomonadati</taxon>
        <taxon>Pseudomonadota</taxon>
        <taxon>Betaproteobacteria</taxon>
        <taxon>Burkholderiales</taxon>
        <taxon>Burkholderiaceae</taxon>
        <taxon>Caballeronia</taxon>
    </lineage>
</organism>
<dbReference type="Proteomes" id="UP000054596">
    <property type="component" value="Unassembled WGS sequence"/>
</dbReference>
<evidence type="ECO:0000259" key="1">
    <source>
        <dbReference type="PROSITE" id="PS50095"/>
    </source>
</evidence>
<evidence type="ECO:0000313" key="3">
    <source>
        <dbReference type="Proteomes" id="UP000054596"/>
    </source>
</evidence>
<reference evidence="2" key="1">
    <citation type="submission" date="2016-01" db="EMBL/GenBank/DDBJ databases">
        <authorList>
            <person name="Peeters C."/>
        </authorList>
    </citation>
    <scope>NUCLEOTIDE SEQUENCE [LARGE SCALE GENOMIC DNA]</scope>
    <source>
        <strain evidence="2">LMG 29325</strain>
    </source>
</reference>
<dbReference type="PROSITE" id="PS50095">
    <property type="entry name" value="PLAT"/>
    <property type="match status" value="1"/>
</dbReference>
<dbReference type="STRING" id="1777143.AWB82_07266"/>
<name>A0A158DWZ5_9BURK</name>
<evidence type="ECO:0000313" key="2">
    <source>
        <dbReference type="EMBL" id="SAK99063.1"/>
    </source>
</evidence>
<dbReference type="AlphaFoldDB" id="A0A158DWZ5"/>
<dbReference type="InterPro" id="IPR001024">
    <property type="entry name" value="PLAT/LH2_dom"/>
</dbReference>
<gene>
    <name evidence="2" type="ORF">AWB82_07266</name>
</gene>
<keyword evidence="3" id="KW-1185">Reference proteome</keyword>
<proteinExistence type="predicted"/>
<dbReference type="EMBL" id="FCOJ02000160">
    <property type="protein sequence ID" value="SAK99063.1"/>
    <property type="molecule type" value="Genomic_DNA"/>
</dbReference>
<accession>A0A158DWZ5</accession>
<feature type="domain" description="PLAT" evidence="1">
    <location>
        <begin position="1"/>
        <end position="66"/>
    </location>
</feature>
<comment type="caution">
    <text evidence="2">The sequence shown here is derived from an EMBL/GenBank/DDBJ whole genome shotgun (WGS) entry which is preliminary data.</text>
</comment>
<dbReference type="OrthoDB" id="2456616at2"/>
<sequence length="108" mass="12414">MKKEARDLLGDLINGRLSPEEAEAVYDWYMDNLTVDDPPVTDMLGFSKKEWTAYAHGAEFQDVANWRAHGWPDTCFVCGKPIVSDNFGWLAREHEGRMQLKHVMCPKK</sequence>
<dbReference type="RefSeq" id="WP_143757000.1">
    <property type="nucleotide sequence ID" value="NZ_FCOJ02000160.1"/>
</dbReference>
<protein>
    <recommendedName>
        <fullName evidence="1">PLAT domain-containing protein</fullName>
    </recommendedName>
</protein>